<evidence type="ECO:0000256" key="1">
    <source>
        <dbReference type="SAM" id="Phobius"/>
    </source>
</evidence>
<keyword evidence="1" id="KW-0812">Transmembrane</keyword>
<dbReference type="RefSeq" id="WP_264792701.1">
    <property type="nucleotide sequence ID" value="NZ_AP026867.1"/>
</dbReference>
<dbReference type="KEGG" id="aup:AsAng_0022510"/>
<keyword evidence="3" id="KW-1185">Reference proteome</keyword>
<sequence>MKIRKYFCNCFLLLIPLFLWNIILVGYLPKAYSPDIFWKDIPNWIGYSENILRLLVFVVPALMIFSLKTRLQKIGFGIYWVGMVIYFLSWISVILYPQSDWTTSLIGFMAPAYTTIIFFVGIGFIGNKSFLKCSNMSLIYIVLSTLFVIFHSAHAYIVFQSLNK</sequence>
<feature type="transmembrane region" description="Helical" evidence="1">
    <location>
        <begin position="138"/>
        <end position="159"/>
    </location>
</feature>
<keyword evidence="1" id="KW-1133">Transmembrane helix</keyword>
<feature type="transmembrane region" description="Helical" evidence="1">
    <location>
        <begin position="77"/>
        <end position="96"/>
    </location>
</feature>
<feature type="transmembrane region" description="Helical" evidence="1">
    <location>
        <begin position="47"/>
        <end position="65"/>
    </location>
</feature>
<keyword evidence="1" id="KW-0472">Membrane</keyword>
<organism evidence="2 3">
    <name type="scientific">Aureispira anguillae</name>
    <dbReference type="NCBI Taxonomy" id="2864201"/>
    <lineage>
        <taxon>Bacteria</taxon>
        <taxon>Pseudomonadati</taxon>
        <taxon>Bacteroidota</taxon>
        <taxon>Saprospiria</taxon>
        <taxon>Saprospirales</taxon>
        <taxon>Saprospiraceae</taxon>
        <taxon>Aureispira</taxon>
    </lineage>
</organism>
<accession>A0A915YEA9</accession>
<feature type="transmembrane region" description="Helical" evidence="1">
    <location>
        <begin position="7"/>
        <end position="27"/>
    </location>
</feature>
<dbReference type="Proteomes" id="UP001060919">
    <property type="component" value="Chromosome"/>
</dbReference>
<gene>
    <name evidence="2" type="ORF">AsAng_0022510</name>
</gene>
<reference evidence="2" key="1">
    <citation type="submission" date="2022-09" db="EMBL/GenBank/DDBJ databases">
        <title>Aureispira anguillicida sp. nov., isolated from Leptocephalus of Japanese eel Anguilla japonica.</title>
        <authorList>
            <person name="Yuasa K."/>
            <person name="Mekata T."/>
            <person name="Ikunari K."/>
        </authorList>
    </citation>
    <scope>NUCLEOTIDE SEQUENCE</scope>
    <source>
        <strain evidence="2">EL160426</strain>
    </source>
</reference>
<dbReference type="EMBL" id="AP026867">
    <property type="protein sequence ID" value="BDS11537.1"/>
    <property type="molecule type" value="Genomic_DNA"/>
</dbReference>
<evidence type="ECO:0000313" key="2">
    <source>
        <dbReference type="EMBL" id="BDS11537.1"/>
    </source>
</evidence>
<protein>
    <submittedName>
        <fullName evidence="2">Uncharacterized protein</fullName>
    </submittedName>
</protein>
<evidence type="ECO:0000313" key="3">
    <source>
        <dbReference type="Proteomes" id="UP001060919"/>
    </source>
</evidence>
<proteinExistence type="predicted"/>
<dbReference type="AlphaFoldDB" id="A0A915YEA9"/>
<feature type="transmembrane region" description="Helical" evidence="1">
    <location>
        <begin position="108"/>
        <end position="126"/>
    </location>
</feature>
<name>A0A915YEA9_9BACT</name>